<dbReference type="InterPro" id="IPR013083">
    <property type="entry name" value="Znf_RING/FYVE/PHD"/>
</dbReference>
<proteinExistence type="predicted"/>
<evidence type="ECO:0000256" key="5">
    <source>
        <dbReference type="SAM" id="MobiDB-lite"/>
    </source>
</evidence>
<feature type="compositionally biased region" description="Polar residues" evidence="5">
    <location>
        <begin position="7"/>
        <end position="30"/>
    </location>
</feature>
<evidence type="ECO:0000259" key="6">
    <source>
        <dbReference type="PROSITE" id="PS50178"/>
    </source>
</evidence>
<dbReference type="InterPro" id="IPR000306">
    <property type="entry name" value="Znf_FYVE"/>
</dbReference>
<feature type="domain" description="FYVE-type" evidence="6">
    <location>
        <begin position="231"/>
        <end position="317"/>
    </location>
</feature>
<dbReference type="AlphaFoldDB" id="A0A0D2X4Z7"/>
<feature type="region of interest" description="Disordered" evidence="5">
    <location>
        <begin position="1"/>
        <end position="74"/>
    </location>
</feature>
<evidence type="ECO:0000256" key="1">
    <source>
        <dbReference type="ARBA" id="ARBA00022723"/>
    </source>
</evidence>
<dbReference type="STRING" id="595528.A0A0D2X4Z7"/>
<keyword evidence="1" id="KW-0479">Metal-binding</keyword>
<dbReference type="eggNOG" id="KOG1842">
    <property type="taxonomic scope" value="Eukaryota"/>
</dbReference>
<accession>A0A0D2X4Z7</accession>
<keyword evidence="2 4" id="KW-0863">Zinc-finger</keyword>
<organism evidence="7 8">
    <name type="scientific">Capsaspora owczarzaki (strain ATCC 30864)</name>
    <dbReference type="NCBI Taxonomy" id="595528"/>
    <lineage>
        <taxon>Eukaryota</taxon>
        <taxon>Filasterea</taxon>
        <taxon>Capsaspora</taxon>
    </lineage>
</organism>
<dbReference type="CDD" id="cd15737">
    <property type="entry name" value="FYVE2_Vac1p_like"/>
    <property type="match status" value="1"/>
</dbReference>
<name>A0A0D2X4Z7_CAPO3</name>
<dbReference type="EMBL" id="KE346372">
    <property type="protein sequence ID" value="KJE96929.1"/>
    <property type="molecule type" value="Genomic_DNA"/>
</dbReference>
<evidence type="ECO:0000313" key="7">
    <source>
        <dbReference type="EMBL" id="KJE96929.1"/>
    </source>
</evidence>
<dbReference type="OrthoDB" id="166134at2759"/>
<feature type="compositionally biased region" description="Polar residues" evidence="5">
    <location>
        <begin position="54"/>
        <end position="69"/>
    </location>
</feature>
<dbReference type="PANTHER" id="PTHR23164">
    <property type="entry name" value="EARLY ENDOSOME ANTIGEN 1"/>
    <property type="match status" value="1"/>
</dbReference>
<dbReference type="Gene3D" id="3.30.40.10">
    <property type="entry name" value="Zinc/RING finger domain, C3HC4 (zinc finger)"/>
    <property type="match status" value="2"/>
</dbReference>
<gene>
    <name evidence="7" type="ORF">CAOG_009048</name>
</gene>
<dbReference type="PANTHER" id="PTHR23164:SF30">
    <property type="entry name" value="EARLY ENDOSOME ANTIGEN 1"/>
    <property type="match status" value="1"/>
</dbReference>
<evidence type="ECO:0000313" key="8">
    <source>
        <dbReference type="Proteomes" id="UP000008743"/>
    </source>
</evidence>
<dbReference type="GO" id="GO:0008270">
    <property type="term" value="F:zinc ion binding"/>
    <property type="evidence" value="ECO:0007669"/>
    <property type="project" value="UniProtKB-KW"/>
</dbReference>
<dbReference type="InterPro" id="IPR011011">
    <property type="entry name" value="Znf_FYVE_PHD"/>
</dbReference>
<dbReference type="SUPFAM" id="SSF57903">
    <property type="entry name" value="FYVE/PHD zinc finger"/>
    <property type="match status" value="2"/>
</dbReference>
<keyword evidence="3" id="KW-0862">Zinc</keyword>
<dbReference type="Pfam" id="PF01363">
    <property type="entry name" value="FYVE"/>
    <property type="match status" value="2"/>
</dbReference>
<dbReference type="InterPro" id="IPR017455">
    <property type="entry name" value="Znf_FYVE-rel"/>
</dbReference>
<sequence length="498" mass="55490">MFGKSGPPQNALSARLSQPAATTYDQQQLARSAGTAGNRPNSVSSGAGGGNSATLNGILTSSTPSTTRAPGQAPQAHVALQQQQDSMPVVTKAHWKPDALATRCPQPGCGVSFSLLERRHHCRKCGDIYCEKHVKFEMRLNAQAKPDPQRGVLCSVCQFCFQTRAGHQQEPGQTRSLTRAYIGERQRRLDLRANSIDRIVTVVERLAVLKNATPSADLDKEQASIVRWMPDISAIKCPFCGEAFGMFFTRRHHCRLCGRVVCTGKGCSRDVVHKLDARFMTLDGREPDRDAMRLLLPSANGTPPMPSMKLLTCGDCMWYCDYRRRRMDWQERQKVMECMPILEAYDQLTADRVHVEQLLFQWDELDNDIQNISREEEEQAFFASLDRQNGLSTIGNAVSDGNFGVNMSSIDPLDFGVVPAEPQSAAPPTLLDSLSQSKKALRKQVMQAFSDFQDRGTMIRHMPTSSPTESRLQEMIYQSVILYIQQHKFSFAARQASA</sequence>
<dbReference type="RefSeq" id="XP_011270736.1">
    <property type="nucleotide sequence ID" value="XM_011272434.1"/>
</dbReference>
<protein>
    <recommendedName>
        <fullName evidence="6">FYVE-type domain-containing protein</fullName>
    </recommendedName>
</protein>
<reference evidence="8" key="1">
    <citation type="submission" date="2011-02" db="EMBL/GenBank/DDBJ databases">
        <title>The Genome Sequence of Capsaspora owczarzaki ATCC 30864.</title>
        <authorList>
            <person name="Russ C."/>
            <person name="Cuomo C."/>
            <person name="Burger G."/>
            <person name="Gray M.W."/>
            <person name="Holland P.W.H."/>
            <person name="King N."/>
            <person name="Lang F.B.F."/>
            <person name="Roger A.J."/>
            <person name="Ruiz-Trillo I."/>
            <person name="Young S.K."/>
            <person name="Zeng Q."/>
            <person name="Gargeya S."/>
            <person name="Alvarado L."/>
            <person name="Berlin A."/>
            <person name="Chapman S.B."/>
            <person name="Chen Z."/>
            <person name="Freedman E."/>
            <person name="Gellesch M."/>
            <person name="Goldberg J."/>
            <person name="Griggs A."/>
            <person name="Gujja S."/>
            <person name="Heilman E."/>
            <person name="Heiman D."/>
            <person name="Howarth C."/>
            <person name="Mehta T."/>
            <person name="Neiman D."/>
            <person name="Pearson M."/>
            <person name="Roberts A."/>
            <person name="Saif S."/>
            <person name="Shea T."/>
            <person name="Shenoy N."/>
            <person name="Sisk P."/>
            <person name="Stolte C."/>
            <person name="Sykes S."/>
            <person name="White J."/>
            <person name="Yandava C."/>
            <person name="Haas B."/>
            <person name="Nusbaum C."/>
            <person name="Birren B."/>
        </authorList>
    </citation>
    <scope>NUCLEOTIDE SEQUENCE</scope>
    <source>
        <strain evidence="8">ATCC 30864</strain>
    </source>
</reference>
<keyword evidence="8" id="KW-1185">Reference proteome</keyword>
<dbReference type="CDD" id="cd15760">
    <property type="entry name" value="FYVE_scVPS27p_like"/>
    <property type="match status" value="1"/>
</dbReference>
<feature type="domain" description="FYVE-type" evidence="6">
    <location>
        <begin position="109"/>
        <end position="165"/>
    </location>
</feature>
<dbReference type="PhylomeDB" id="A0A0D2X4Z7"/>
<dbReference type="SMART" id="SM00064">
    <property type="entry name" value="FYVE"/>
    <property type="match status" value="2"/>
</dbReference>
<evidence type="ECO:0000256" key="3">
    <source>
        <dbReference type="ARBA" id="ARBA00022833"/>
    </source>
</evidence>
<dbReference type="InParanoid" id="A0A0D2X4Z7"/>
<dbReference type="PROSITE" id="PS50178">
    <property type="entry name" value="ZF_FYVE"/>
    <property type="match status" value="2"/>
</dbReference>
<dbReference type="Proteomes" id="UP000008743">
    <property type="component" value="Unassembled WGS sequence"/>
</dbReference>
<evidence type="ECO:0000256" key="2">
    <source>
        <dbReference type="ARBA" id="ARBA00022771"/>
    </source>
</evidence>
<evidence type="ECO:0000256" key="4">
    <source>
        <dbReference type="PROSITE-ProRule" id="PRU00091"/>
    </source>
</evidence>